<dbReference type="InterPro" id="IPR011054">
    <property type="entry name" value="Rudment_hybrid_motif"/>
</dbReference>
<keyword evidence="16" id="KW-1185">Reference proteome</keyword>
<dbReference type="InterPro" id="IPR011761">
    <property type="entry name" value="ATP-grasp"/>
</dbReference>
<keyword evidence="5 12" id="KW-0436">Ligase</keyword>
<dbReference type="Gene3D" id="3.90.600.10">
    <property type="entry name" value="Phosphoribosylglycinamide synthetase, C-terminal domain"/>
    <property type="match status" value="1"/>
</dbReference>
<dbReference type="PANTHER" id="PTHR43472:SF1">
    <property type="entry name" value="PHOSPHORIBOSYLAMINE--GLYCINE LIGASE, CHLOROPLASTIC"/>
    <property type="match status" value="1"/>
</dbReference>
<dbReference type="GO" id="GO:0004637">
    <property type="term" value="F:phosphoribosylamine-glycine ligase activity"/>
    <property type="evidence" value="ECO:0007669"/>
    <property type="project" value="UniProtKB-EC"/>
</dbReference>
<evidence type="ECO:0000256" key="4">
    <source>
        <dbReference type="ARBA" id="ARBA00013255"/>
    </source>
</evidence>
<dbReference type="Pfam" id="PF01071">
    <property type="entry name" value="GARS_A"/>
    <property type="match status" value="1"/>
</dbReference>
<dbReference type="Pfam" id="PF02843">
    <property type="entry name" value="GARS_C"/>
    <property type="match status" value="1"/>
</dbReference>
<dbReference type="InterPro" id="IPR020559">
    <property type="entry name" value="PRibGlycinamide_synth_CS"/>
</dbReference>
<dbReference type="SUPFAM" id="SSF52440">
    <property type="entry name" value="PreATP-grasp domain"/>
    <property type="match status" value="1"/>
</dbReference>
<evidence type="ECO:0000259" key="14">
    <source>
        <dbReference type="PROSITE" id="PS50975"/>
    </source>
</evidence>
<accession>A0ABV2KWM4</accession>
<evidence type="ECO:0000256" key="6">
    <source>
        <dbReference type="ARBA" id="ARBA00022741"/>
    </source>
</evidence>
<comment type="cofactor">
    <cofactor evidence="1">
        <name>Mn(2+)</name>
        <dbReference type="ChEBI" id="CHEBI:29035"/>
    </cofactor>
</comment>
<dbReference type="InterPro" id="IPR000115">
    <property type="entry name" value="PRibGlycinamide_synth"/>
</dbReference>
<dbReference type="PROSITE" id="PS50975">
    <property type="entry name" value="ATP_GRASP"/>
    <property type="match status" value="1"/>
</dbReference>
<dbReference type="PROSITE" id="PS00184">
    <property type="entry name" value="GARS"/>
    <property type="match status" value="1"/>
</dbReference>
<organism evidence="15 16">
    <name type="scientific">Alkalibacillus flavidus</name>
    <dbReference type="NCBI Taxonomy" id="546021"/>
    <lineage>
        <taxon>Bacteria</taxon>
        <taxon>Bacillati</taxon>
        <taxon>Bacillota</taxon>
        <taxon>Bacilli</taxon>
        <taxon>Bacillales</taxon>
        <taxon>Bacillaceae</taxon>
        <taxon>Alkalibacillus</taxon>
    </lineage>
</organism>
<comment type="pathway">
    <text evidence="3 12">Purine metabolism; IMP biosynthesis via de novo pathway; N(1)-(5-phospho-D-ribosyl)glycinamide from 5-phospho-alpha-D-ribose 1-diphosphate: step 2/2.</text>
</comment>
<comment type="caution">
    <text evidence="15">The sequence shown here is derived from an EMBL/GenBank/DDBJ whole genome shotgun (WGS) entry which is preliminary data.</text>
</comment>
<keyword evidence="8 13" id="KW-0067">ATP-binding</keyword>
<proteinExistence type="inferred from homology"/>
<dbReference type="InterPro" id="IPR020560">
    <property type="entry name" value="PRibGlycinamide_synth_C-dom"/>
</dbReference>
<evidence type="ECO:0000256" key="5">
    <source>
        <dbReference type="ARBA" id="ARBA00022598"/>
    </source>
</evidence>
<dbReference type="InterPro" id="IPR020561">
    <property type="entry name" value="PRibGlycinamid_synth_ATP-grasp"/>
</dbReference>
<sequence>MNVLIIGRGGREHAIACSLSQSERVGQIIVAPGNDGMRDVAHIEPIAENDHDQLIKLAFQQAIDLTIVGPEAPLMDGIVNRFQQAGLRIFGPTQEAALIEGSKDFAKRLMHDYQIPNAKYQTFTNAEAAKRYISNQGAPIVIKADGLASGKGVTVATTLLEAHQAVDAMLSGEQDEETNHRVVIEDYLEGEEFSLMAFVNGENVYPMVVSQDHKRAFDHDEGPNTGGMGAYSPVPQINEQTYHQSVQTILKPVAKALIAENRSFTGILYAGLIATSEGPKVIEFNARFGDPEAQVVLPRLQTDLVDVIDCVLDDRPVMLSWSDEAVVGVVLAALGYPASYEKGMPLQGLSNLQSDLFTFHAGTKKRDGKWVTNGGRLLLIGASGATIEQAQRHVYEQIKYLDSEHVFYRKDIANKALQKL</sequence>
<dbReference type="Gene3D" id="3.30.470.20">
    <property type="entry name" value="ATP-grasp fold, B domain"/>
    <property type="match status" value="1"/>
</dbReference>
<dbReference type="Gene3D" id="3.30.1490.20">
    <property type="entry name" value="ATP-grasp fold, A domain"/>
    <property type="match status" value="1"/>
</dbReference>
<dbReference type="HAMAP" id="MF_00138">
    <property type="entry name" value="GARS"/>
    <property type="match status" value="1"/>
</dbReference>
<protein>
    <recommendedName>
        <fullName evidence="4 12">Phosphoribosylamine--glycine ligase</fullName>
        <ecNumber evidence="4 12">6.3.4.13</ecNumber>
    </recommendedName>
    <alternativeName>
        <fullName evidence="12">GARS</fullName>
    </alternativeName>
    <alternativeName>
        <fullName evidence="10 12">Glycinamide ribonucleotide synthetase</fullName>
    </alternativeName>
    <alternativeName>
        <fullName evidence="11 12">Phosphoribosylglycinamide synthetase</fullName>
    </alternativeName>
</protein>
<dbReference type="InterPro" id="IPR013815">
    <property type="entry name" value="ATP_grasp_subdomain_1"/>
</dbReference>
<evidence type="ECO:0000256" key="10">
    <source>
        <dbReference type="ARBA" id="ARBA00042242"/>
    </source>
</evidence>
<evidence type="ECO:0000256" key="1">
    <source>
        <dbReference type="ARBA" id="ARBA00001936"/>
    </source>
</evidence>
<dbReference type="SMART" id="SM01210">
    <property type="entry name" value="GARS_C"/>
    <property type="match status" value="1"/>
</dbReference>
<evidence type="ECO:0000256" key="3">
    <source>
        <dbReference type="ARBA" id="ARBA00005174"/>
    </source>
</evidence>
<dbReference type="SMART" id="SM01209">
    <property type="entry name" value="GARS_A"/>
    <property type="match status" value="1"/>
</dbReference>
<feature type="domain" description="ATP-grasp" evidence="14">
    <location>
        <begin position="107"/>
        <end position="313"/>
    </location>
</feature>
<comment type="cofactor">
    <cofactor evidence="2">
        <name>Mg(2+)</name>
        <dbReference type="ChEBI" id="CHEBI:18420"/>
    </cofactor>
</comment>
<keyword evidence="6 13" id="KW-0547">Nucleotide-binding</keyword>
<evidence type="ECO:0000256" key="13">
    <source>
        <dbReference type="PROSITE-ProRule" id="PRU00409"/>
    </source>
</evidence>
<keyword evidence="7 12" id="KW-0658">Purine biosynthesis</keyword>
<comment type="catalytic activity">
    <reaction evidence="12">
        <text>5-phospho-beta-D-ribosylamine + glycine + ATP = N(1)-(5-phospho-beta-D-ribosyl)glycinamide + ADP + phosphate + H(+)</text>
        <dbReference type="Rhea" id="RHEA:17453"/>
        <dbReference type="ChEBI" id="CHEBI:15378"/>
        <dbReference type="ChEBI" id="CHEBI:30616"/>
        <dbReference type="ChEBI" id="CHEBI:43474"/>
        <dbReference type="ChEBI" id="CHEBI:57305"/>
        <dbReference type="ChEBI" id="CHEBI:58681"/>
        <dbReference type="ChEBI" id="CHEBI:143788"/>
        <dbReference type="ChEBI" id="CHEBI:456216"/>
        <dbReference type="EC" id="6.3.4.13"/>
    </reaction>
</comment>
<comment type="similarity">
    <text evidence="9 12">Belongs to the GARS family.</text>
</comment>
<dbReference type="NCBIfam" id="TIGR00877">
    <property type="entry name" value="purD"/>
    <property type="match status" value="1"/>
</dbReference>
<dbReference type="InterPro" id="IPR037123">
    <property type="entry name" value="PRibGlycinamide_synth_C_sf"/>
</dbReference>
<evidence type="ECO:0000313" key="16">
    <source>
        <dbReference type="Proteomes" id="UP001549167"/>
    </source>
</evidence>
<evidence type="ECO:0000256" key="7">
    <source>
        <dbReference type="ARBA" id="ARBA00022755"/>
    </source>
</evidence>
<name>A0ABV2KWM4_9BACI</name>
<dbReference type="Proteomes" id="UP001549167">
    <property type="component" value="Unassembled WGS sequence"/>
</dbReference>
<evidence type="ECO:0000313" key="15">
    <source>
        <dbReference type="EMBL" id="MET3683988.1"/>
    </source>
</evidence>
<gene>
    <name evidence="12" type="primary">purD</name>
    <name evidence="15" type="ORF">ABID56_002113</name>
</gene>
<dbReference type="InterPro" id="IPR016185">
    <property type="entry name" value="PreATP-grasp_dom_sf"/>
</dbReference>
<dbReference type="EC" id="6.3.4.13" evidence="4 12"/>
<evidence type="ECO:0000256" key="2">
    <source>
        <dbReference type="ARBA" id="ARBA00001946"/>
    </source>
</evidence>
<dbReference type="PANTHER" id="PTHR43472">
    <property type="entry name" value="PHOSPHORIBOSYLAMINE--GLYCINE LIGASE"/>
    <property type="match status" value="1"/>
</dbReference>
<dbReference type="Pfam" id="PF02844">
    <property type="entry name" value="GARS_N"/>
    <property type="match status" value="1"/>
</dbReference>
<dbReference type="InterPro" id="IPR020562">
    <property type="entry name" value="PRibGlycinamide_synth_N"/>
</dbReference>
<evidence type="ECO:0000256" key="9">
    <source>
        <dbReference type="ARBA" id="ARBA00038345"/>
    </source>
</evidence>
<reference evidence="15 16" key="1">
    <citation type="submission" date="2024-06" db="EMBL/GenBank/DDBJ databases">
        <title>Genomic Encyclopedia of Type Strains, Phase IV (KMG-IV): sequencing the most valuable type-strain genomes for metagenomic binning, comparative biology and taxonomic classification.</title>
        <authorList>
            <person name="Goeker M."/>
        </authorList>
    </citation>
    <scope>NUCLEOTIDE SEQUENCE [LARGE SCALE GENOMIC DNA]</scope>
    <source>
        <strain evidence="15 16">DSM 23520</strain>
    </source>
</reference>
<dbReference type="EMBL" id="JBEPMX010000011">
    <property type="protein sequence ID" value="MET3683988.1"/>
    <property type="molecule type" value="Genomic_DNA"/>
</dbReference>
<dbReference type="Gene3D" id="3.40.50.20">
    <property type="match status" value="1"/>
</dbReference>
<evidence type="ECO:0000256" key="11">
    <source>
        <dbReference type="ARBA" id="ARBA00042864"/>
    </source>
</evidence>
<dbReference type="RefSeq" id="WP_354220915.1">
    <property type="nucleotide sequence ID" value="NZ_JBEPMX010000011.1"/>
</dbReference>
<evidence type="ECO:0000256" key="12">
    <source>
        <dbReference type="HAMAP-Rule" id="MF_00138"/>
    </source>
</evidence>
<evidence type="ECO:0000256" key="8">
    <source>
        <dbReference type="ARBA" id="ARBA00022840"/>
    </source>
</evidence>
<dbReference type="SUPFAM" id="SSF56059">
    <property type="entry name" value="Glutathione synthetase ATP-binding domain-like"/>
    <property type="match status" value="1"/>
</dbReference>
<dbReference type="SUPFAM" id="SSF51246">
    <property type="entry name" value="Rudiment single hybrid motif"/>
    <property type="match status" value="1"/>
</dbReference>